<name>A0A225E4A4_9BACT</name>
<sequence length="71" mass="8658">MRQVKKAVWEELTPENNRLQWIETDRTDDYIELENVTNGVKEFARLYDGKDDRWKDNDAKHYSYFAGKWTE</sequence>
<gene>
    <name evidence="1" type="ORF">FRUB_00283</name>
</gene>
<dbReference type="AlphaFoldDB" id="A0A225E4A4"/>
<dbReference type="Proteomes" id="UP000214646">
    <property type="component" value="Unassembled WGS sequence"/>
</dbReference>
<organism evidence="1 2">
    <name type="scientific">Fimbriiglobus ruber</name>
    <dbReference type="NCBI Taxonomy" id="1908690"/>
    <lineage>
        <taxon>Bacteria</taxon>
        <taxon>Pseudomonadati</taxon>
        <taxon>Planctomycetota</taxon>
        <taxon>Planctomycetia</taxon>
        <taxon>Gemmatales</taxon>
        <taxon>Gemmataceae</taxon>
        <taxon>Fimbriiglobus</taxon>
    </lineage>
</organism>
<protein>
    <submittedName>
        <fullName evidence="1">Uncharacterized protein</fullName>
    </submittedName>
</protein>
<comment type="caution">
    <text evidence="1">The sequence shown here is derived from an EMBL/GenBank/DDBJ whole genome shotgun (WGS) entry which is preliminary data.</text>
</comment>
<keyword evidence="2" id="KW-1185">Reference proteome</keyword>
<evidence type="ECO:0000313" key="1">
    <source>
        <dbReference type="EMBL" id="OWK46584.1"/>
    </source>
</evidence>
<accession>A0A225E4A4</accession>
<evidence type="ECO:0000313" key="2">
    <source>
        <dbReference type="Proteomes" id="UP000214646"/>
    </source>
</evidence>
<reference evidence="2" key="1">
    <citation type="submission" date="2017-06" db="EMBL/GenBank/DDBJ databases">
        <title>Genome analysis of Fimbriiglobus ruber SP5, the first member of the order Planctomycetales with confirmed chitinolytic capability.</title>
        <authorList>
            <person name="Ravin N.V."/>
            <person name="Rakitin A.L."/>
            <person name="Ivanova A.A."/>
            <person name="Beletsky A.V."/>
            <person name="Kulichevskaya I.S."/>
            <person name="Mardanov A.V."/>
            <person name="Dedysh S.N."/>
        </authorList>
    </citation>
    <scope>NUCLEOTIDE SEQUENCE [LARGE SCALE GENOMIC DNA]</scope>
    <source>
        <strain evidence="2">SP5</strain>
    </source>
</reference>
<dbReference type="EMBL" id="NIDE01000001">
    <property type="protein sequence ID" value="OWK46584.1"/>
    <property type="molecule type" value="Genomic_DNA"/>
</dbReference>
<proteinExistence type="predicted"/>
<dbReference type="RefSeq" id="WP_088251794.1">
    <property type="nucleotide sequence ID" value="NZ_NIDE01000001.1"/>
</dbReference>